<feature type="compositionally biased region" description="Pro residues" evidence="2">
    <location>
        <begin position="223"/>
        <end position="240"/>
    </location>
</feature>
<dbReference type="AlphaFoldDB" id="A0A0P7AQX4"/>
<dbReference type="Pfam" id="PF22664">
    <property type="entry name" value="TRI-like_N"/>
    <property type="match status" value="1"/>
</dbReference>
<dbReference type="OrthoDB" id="1862401at2759"/>
<dbReference type="STRING" id="78410.A0A0P7AQX4"/>
<dbReference type="InterPro" id="IPR023213">
    <property type="entry name" value="CAT-like_dom_sf"/>
</dbReference>
<comment type="caution">
    <text evidence="4">The sequence shown here is derived from an EMBL/GenBank/DDBJ whole genome shotgun (WGS) entry which is preliminary data.</text>
</comment>
<dbReference type="InterPro" id="IPR054710">
    <property type="entry name" value="Tri101-like_N"/>
</dbReference>
<dbReference type="EMBL" id="LKCW01000199">
    <property type="protein sequence ID" value="KPM36549.1"/>
    <property type="molecule type" value="Genomic_DNA"/>
</dbReference>
<organism evidence="4 5">
    <name type="scientific">Neonectria ditissima</name>
    <dbReference type="NCBI Taxonomy" id="78410"/>
    <lineage>
        <taxon>Eukaryota</taxon>
        <taxon>Fungi</taxon>
        <taxon>Dikarya</taxon>
        <taxon>Ascomycota</taxon>
        <taxon>Pezizomycotina</taxon>
        <taxon>Sordariomycetes</taxon>
        <taxon>Hypocreomycetidae</taxon>
        <taxon>Hypocreales</taxon>
        <taxon>Nectriaceae</taxon>
        <taxon>Neonectria</taxon>
    </lineage>
</organism>
<feature type="domain" description="Trichothecene 3-O-acetyltransferase-like N-terminal" evidence="3">
    <location>
        <begin position="27"/>
        <end position="183"/>
    </location>
</feature>
<reference evidence="4 5" key="1">
    <citation type="submission" date="2015-09" db="EMBL/GenBank/DDBJ databases">
        <title>Draft genome of a European isolate of the apple canker pathogen Neonectria ditissima.</title>
        <authorList>
            <person name="Gomez-Cortecero A."/>
            <person name="Harrison R.J."/>
            <person name="Armitage A.D."/>
        </authorList>
    </citation>
    <scope>NUCLEOTIDE SEQUENCE [LARGE SCALE GENOMIC DNA]</scope>
    <source>
        <strain evidence="4 5">R09/05</strain>
    </source>
</reference>
<proteinExistence type="predicted"/>
<evidence type="ECO:0000313" key="5">
    <source>
        <dbReference type="Proteomes" id="UP000050424"/>
    </source>
</evidence>
<evidence type="ECO:0000256" key="2">
    <source>
        <dbReference type="SAM" id="MobiDB-lite"/>
    </source>
</evidence>
<dbReference type="Proteomes" id="UP000050424">
    <property type="component" value="Unassembled WGS sequence"/>
</dbReference>
<feature type="region of interest" description="Disordered" evidence="2">
    <location>
        <begin position="217"/>
        <end position="240"/>
    </location>
</feature>
<sequence length="463" mass="50701">METTTATSSNALDVELDVLGQQPLMRIYTQISFCFPVADPSAYPTIISTLEKGLERLSENFPWTAGQVVNEPTPDGGSGVYKIKPLDSTPRLLVKDLRDDPAAPTWDGLKRADFPMRMLDEAVVAPRNTLPVGPGYNPSDPEPVLLLQANYVDGGLVLTVNGQHGCMDMTGQGEVIRLLSKACSGDAFTEEELTVGNFPRKGVIPLLDESYTPGSELDAQIVQPPPVSDSKPSPPPPPPQATWEYFSFSGASLSALKSEASKSANISTGFISTDDALSALIWQCVTRARLPRLNPADETKFARAVDARGFVGAPKAYPGLLQNMMYNKSTLQQLVDEPLGIVALKLRAELEPTSLRHRTRGLATLMDRSPDKSMFNISASINPSADVMLSSWAKINCYELDFNFGLGKPESVRRPRFNPFECLMYLMPKKLDGEISLGISLREEDMERLKADEEFSKYGKYIG</sequence>
<evidence type="ECO:0000256" key="1">
    <source>
        <dbReference type="ARBA" id="ARBA00022679"/>
    </source>
</evidence>
<gene>
    <name evidence="4" type="ORF">AK830_g10023</name>
</gene>
<keyword evidence="1 4" id="KW-0808">Transferase</keyword>
<name>A0A0P7AQX4_9HYPO</name>
<protein>
    <submittedName>
        <fullName evidence="4">Trichothecene 3-O-acetyltransferase</fullName>
    </submittedName>
</protein>
<dbReference type="PANTHER" id="PTHR31896:SF64">
    <property type="entry name" value="TRICHOTHECENE 3-O-ACETYLTRANSFERASE"/>
    <property type="match status" value="1"/>
</dbReference>
<evidence type="ECO:0000313" key="4">
    <source>
        <dbReference type="EMBL" id="KPM36549.1"/>
    </source>
</evidence>
<dbReference type="GO" id="GO:0016740">
    <property type="term" value="F:transferase activity"/>
    <property type="evidence" value="ECO:0007669"/>
    <property type="project" value="UniProtKB-KW"/>
</dbReference>
<dbReference type="Gene3D" id="3.30.559.10">
    <property type="entry name" value="Chloramphenicol acetyltransferase-like domain"/>
    <property type="match status" value="2"/>
</dbReference>
<keyword evidence="5" id="KW-1185">Reference proteome</keyword>
<accession>A0A0P7AQX4</accession>
<dbReference type="InterPro" id="IPR051283">
    <property type="entry name" value="Sec_Metabolite_Acyltrans"/>
</dbReference>
<dbReference type="PANTHER" id="PTHR31896">
    <property type="entry name" value="FAMILY REGULATORY PROTEIN, PUTATIVE (AFU_ORTHOLOGUE AFUA_3G14730)-RELATED"/>
    <property type="match status" value="1"/>
</dbReference>
<evidence type="ECO:0000259" key="3">
    <source>
        <dbReference type="Pfam" id="PF22664"/>
    </source>
</evidence>